<organism evidence="1 2">
    <name type="scientific">Rhizobium tubonense</name>
    <dbReference type="NCBI Taxonomy" id="484088"/>
    <lineage>
        <taxon>Bacteria</taxon>
        <taxon>Pseudomonadati</taxon>
        <taxon>Pseudomonadota</taxon>
        <taxon>Alphaproteobacteria</taxon>
        <taxon>Hyphomicrobiales</taxon>
        <taxon>Rhizobiaceae</taxon>
        <taxon>Rhizobium/Agrobacterium group</taxon>
        <taxon>Rhizobium</taxon>
    </lineage>
</organism>
<name>A0A2W4D248_9HYPH</name>
<keyword evidence="2" id="KW-1185">Reference proteome</keyword>
<proteinExistence type="predicted"/>
<comment type="caution">
    <text evidence="1">The sequence shown here is derived from an EMBL/GenBank/DDBJ whole genome shotgun (WGS) entry which is preliminary data.</text>
</comment>
<accession>A0A2W4D248</accession>
<dbReference type="AlphaFoldDB" id="A0A2W4D248"/>
<evidence type="ECO:0000313" key="1">
    <source>
        <dbReference type="EMBL" id="PZM16978.1"/>
    </source>
</evidence>
<sequence length="78" mass="8610">MFVEPPLVRPSGTFSPRGEGGISHFRFCGLLPFSPAGRRWRAAPDEGAACSVFAEPPPPGNRLLRWSGRWLRLGILIH</sequence>
<dbReference type="Proteomes" id="UP000248925">
    <property type="component" value="Unassembled WGS sequence"/>
</dbReference>
<gene>
    <name evidence="1" type="ORF">CPY51_01675</name>
</gene>
<reference evidence="1 2" key="1">
    <citation type="journal article" date="2018" name="Sci. Rep.">
        <title>Rhizobium tumorigenes sp. nov., a novel plant tumorigenic bacterium isolated from cane gall tumors on thornless blackberry.</title>
        <authorList>
            <person name="Kuzmanovi N."/>
            <person name="Smalla K."/>
            <person name="Gronow S."/>
            <person name="PuBawska J."/>
        </authorList>
    </citation>
    <scope>NUCLEOTIDE SEQUENCE [LARGE SCALE GENOMIC DNA]</scope>
    <source>
        <strain evidence="1 2">CCBAU 85046</strain>
    </source>
</reference>
<protein>
    <submittedName>
        <fullName evidence="1">Uncharacterized protein</fullName>
    </submittedName>
</protein>
<dbReference type="EMBL" id="PCDP01000001">
    <property type="protein sequence ID" value="PZM16978.1"/>
    <property type="molecule type" value="Genomic_DNA"/>
</dbReference>
<evidence type="ECO:0000313" key="2">
    <source>
        <dbReference type="Proteomes" id="UP000248925"/>
    </source>
</evidence>